<accession>A0ABR4N3E5</accession>
<keyword evidence="4" id="KW-1185">Reference proteome</keyword>
<evidence type="ECO:0000256" key="2">
    <source>
        <dbReference type="SAM" id="Phobius"/>
    </source>
</evidence>
<keyword evidence="2" id="KW-0812">Transmembrane</keyword>
<gene>
    <name evidence="3" type="ORF">HK105_206325</name>
</gene>
<protein>
    <submittedName>
        <fullName evidence="3">Uncharacterized protein</fullName>
    </submittedName>
</protein>
<dbReference type="Proteomes" id="UP001527925">
    <property type="component" value="Unassembled WGS sequence"/>
</dbReference>
<feature type="compositionally biased region" description="Low complexity" evidence="1">
    <location>
        <begin position="80"/>
        <end position="101"/>
    </location>
</feature>
<proteinExistence type="predicted"/>
<comment type="caution">
    <text evidence="3">The sequence shown here is derived from an EMBL/GenBank/DDBJ whole genome shotgun (WGS) entry which is preliminary data.</text>
</comment>
<keyword evidence="2" id="KW-1133">Transmembrane helix</keyword>
<reference evidence="3 4" key="1">
    <citation type="submission" date="2023-09" db="EMBL/GenBank/DDBJ databases">
        <title>Pangenome analysis of Batrachochytrium dendrobatidis and related Chytrids.</title>
        <authorList>
            <person name="Yacoub M.N."/>
            <person name="Stajich J.E."/>
            <person name="James T.Y."/>
        </authorList>
    </citation>
    <scope>NUCLEOTIDE SEQUENCE [LARGE SCALE GENOMIC DNA]</scope>
    <source>
        <strain evidence="3 4">JEL0888</strain>
    </source>
</reference>
<sequence>MASISPRFFAALFMTYFVHRKRVDSCLAVLRSMLVVAAVAVCLMLLLPRAPQLDEPGPEAASRLPVLAGGAASMPGLAAAPDAAGSAAPRPAATPHAASPAMVVPSNPLQRGGNADSATTATAVTAAEVQRITAVRAALAAQEASPGTTAAAPAGPRPPVAAVVAAECSRLFALAGMPHAMLDIGVIGKWVQSSGRPSGIHLAKSLAELAIGSDVEAAFDMAIAGIAECRDPQLLKALMSAVRQPGSVLFVPEPGDCAQLEGQDLGTKHLLVTRDGAGRTLASVWV</sequence>
<keyword evidence="2" id="KW-0472">Membrane</keyword>
<evidence type="ECO:0000313" key="4">
    <source>
        <dbReference type="Proteomes" id="UP001527925"/>
    </source>
</evidence>
<feature type="region of interest" description="Disordered" evidence="1">
    <location>
        <begin position="80"/>
        <end position="119"/>
    </location>
</feature>
<feature type="transmembrane region" description="Helical" evidence="2">
    <location>
        <begin position="30"/>
        <end position="47"/>
    </location>
</feature>
<evidence type="ECO:0000313" key="3">
    <source>
        <dbReference type="EMBL" id="KAL2914067.1"/>
    </source>
</evidence>
<dbReference type="EMBL" id="JADGIZ020000037">
    <property type="protein sequence ID" value="KAL2914067.1"/>
    <property type="molecule type" value="Genomic_DNA"/>
</dbReference>
<name>A0ABR4N3E5_9FUNG</name>
<evidence type="ECO:0000256" key="1">
    <source>
        <dbReference type="SAM" id="MobiDB-lite"/>
    </source>
</evidence>
<organism evidence="3 4">
    <name type="scientific">Polyrhizophydium stewartii</name>
    <dbReference type="NCBI Taxonomy" id="2732419"/>
    <lineage>
        <taxon>Eukaryota</taxon>
        <taxon>Fungi</taxon>
        <taxon>Fungi incertae sedis</taxon>
        <taxon>Chytridiomycota</taxon>
        <taxon>Chytridiomycota incertae sedis</taxon>
        <taxon>Chytridiomycetes</taxon>
        <taxon>Rhizophydiales</taxon>
        <taxon>Rhizophydiales incertae sedis</taxon>
        <taxon>Polyrhizophydium</taxon>
    </lineage>
</organism>